<evidence type="ECO:0000313" key="3">
    <source>
        <dbReference type="Proteomes" id="UP000220768"/>
    </source>
</evidence>
<feature type="transmembrane region" description="Helical" evidence="1">
    <location>
        <begin position="22"/>
        <end position="41"/>
    </location>
</feature>
<dbReference type="Proteomes" id="UP000220768">
    <property type="component" value="Unassembled WGS sequence"/>
</dbReference>
<name>A0A2A6J4V5_9HYPH</name>
<keyword evidence="1" id="KW-1133">Transmembrane helix</keyword>
<keyword evidence="3" id="KW-1185">Reference proteome</keyword>
<protein>
    <submittedName>
        <fullName evidence="2">Uncharacterized protein</fullName>
    </submittedName>
</protein>
<evidence type="ECO:0000256" key="1">
    <source>
        <dbReference type="SAM" id="Phobius"/>
    </source>
</evidence>
<evidence type="ECO:0000313" key="2">
    <source>
        <dbReference type="EMBL" id="PDT00873.1"/>
    </source>
</evidence>
<gene>
    <name evidence="2" type="ORF">CO666_28275</name>
</gene>
<feature type="transmembrane region" description="Helical" evidence="1">
    <location>
        <begin position="48"/>
        <end position="69"/>
    </location>
</feature>
<dbReference type="AlphaFoldDB" id="A0A2A6J4V5"/>
<dbReference type="EMBL" id="NWSV01000029">
    <property type="protein sequence ID" value="PDT00873.1"/>
    <property type="molecule type" value="Genomic_DNA"/>
</dbReference>
<accession>A0A2A6J4V5</accession>
<sequence>MLCAVTEEKQTPVRGLISLVKIAWTVSVVIVAAAVGACIGWQNHGLAGALALGFVGLVAGGFLSSPSFLLEMLVGLI</sequence>
<organism evidence="2 3">
    <name type="scientific">Rhizobium chutanense</name>
    <dbReference type="NCBI Taxonomy" id="2035448"/>
    <lineage>
        <taxon>Bacteria</taxon>
        <taxon>Pseudomonadati</taxon>
        <taxon>Pseudomonadota</taxon>
        <taxon>Alphaproteobacteria</taxon>
        <taxon>Hyphomicrobiales</taxon>
        <taxon>Rhizobiaceae</taxon>
        <taxon>Rhizobium/Agrobacterium group</taxon>
        <taxon>Rhizobium</taxon>
    </lineage>
</organism>
<comment type="caution">
    <text evidence="2">The sequence shown here is derived from an EMBL/GenBank/DDBJ whole genome shotgun (WGS) entry which is preliminary data.</text>
</comment>
<keyword evidence="1" id="KW-0472">Membrane</keyword>
<reference evidence="2 3" key="1">
    <citation type="submission" date="2017-09" db="EMBL/GenBank/DDBJ databases">
        <title>Comparative genomics of rhizobia isolated from Phaseolus vulgaris in China.</title>
        <authorList>
            <person name="Tong W."/>
        </authorList>
    </citation>
    <scope>NUCLEOTIDE SEQUENCE [LARGE SCALE GENOMIC DNA]</scope>
    <source>
        <strain evidence="2 3">C5</strain>
    </source>
</reference>
<keyword evidence="1" id="KW-0812">Transmembrane</keyword>
<proteinExistence type="predicted"/>